<organism evidence="1 2">
    <name type="scientific">Pseudomassariella vexata</name>
    <dbReference type="NCBI Taxonomy" id="1141098"/>
    <lineage>
        <taxon>Eukaryota</taxon>
        <taxon>Fungi</taxon>
        <taxon>Dikarya</taxon>
        <taxon>Ascomycota</taxon>
        <taxon>Pezizomycotina</taxon>
        <taxon>Sordariomycetes</taxon>
        <taxon>Xylariomycetidae</taxon>
        <taxon>Amphisphaeriales</taxon>
        <taxon>Pseudomassariaceae</taxon>
        <taxon>Pseudomassariella</taxon>
    </lineage>
</organism>
<dbReference type="AlphaFoldDB" id="A0A1Y2E0M3"/>
<keyword evidence="2" id="KW-1185">Reference proteome</keyword>
<accession>A0A1Y2E0M3</accession>
<proteinExistence type="predicted"/>
<dbReference type="RefSeq" id="XP_040716056.1">
    <property type="nucleotide sequence ID" value="XM_040863742.1"/>
</dbReference>
<reference evidence="1 2" key="1">
    <citation type="submission" date="2016-07" db="EMBL/GenBank/DDBJ databases">
        <title>Pervasive Adenine N6-methylation of Active Genes in Fungi.</title>
        <authorList>
            <consortium name="DOE Joint Genome Institute"/>
            <person name="Mondo S.J."/>
            <person name="Dannebaum R.O."/>
            <person name="Kuo R.C."/>
            <person name="Labutti K."/>
            <person name="Haridas S."/>
            <person name="Kuo A."/>
            <person name="Salamov A."/>
            <person name="Ahrendt S.R."/>
            <person name="Lipzen A."/>
            <person name="Sullivan W."/>
            <person name="Andreopoulos W.B."/>
            <person name="Clum A."/>
            <person name="Lindquist E."/>
            <person name="Daum C."/>
            <person name="Ramamoorthy G.K."/>
            <person name="Gryganskyi A."/>
            <person name="Culley D."/>
            <person name="Magnuson J.K."/>
            <person name="James T.Y."/>
            <person name="O'Malley M.A."/>
            <person name="Stajich J.E."/>
            <person name="Spatafora J.W."/>
            <person name="Visel A."/>
            <person name="Grigoriev I.V."/>
        </authorList>
    </citation>
    <scope>NUCLEOTIDE SEQUENCE [LARGE SCALE GENOMIC DNA]</scope>
    <source>
        <strain evidence="1 2">CBS 129021</strain>
    </source>
</reference>
<dbReference type="GeneID" id="63779954"/>
<dbReference type="InParanoid" id="A0A1Y2E0M3"/>
<dbReference type="EMBL" id="MCFJ01000006">
    <property type="protein sequence ID" value="ORY64904.1"/>
    <property type="molecule type" value="Genomic_DNA"/>
</dbReference>
<protein>
    <recommendedName>
        <fullName evidence="3">Chromo domain-containing protein</fullName>
    </recommendedName>
</protein>
<gene>
    <name evidence="1" type="ORF">BCR38DRAFT_484379</name>
</gene>
<name>A0A1Y2E0M3_9PEZI</name>
<sequence>MSFEDRVILDLRHRLLAILPDYGLVSPALILLAELARRLQGEYEGTCGSEQLYRLAMLRETALARTTHESHNIDETIWKALLDEVCHRVLEGSGEAHHEDYDDYAEGPREELLLPWPRGVPFEQIVRAGEKLVKHGRENGEWITRTASRETSSRTLCPLNAPTGGDSSLAEIPLLGAGTSPSVPIISAGKSSTTSIPSVPSFTYASQPARVQINGTSIASEIQCTRFNISTSRCNYRSSAYQHSPSVTPTPTPTPTIPDNTQSLIDSSLSPYNPQPRGNGRQVLMNWVGDREPMWEPSSELQRASGPAALWEFEN</sequence>
<comment type="caution">
    <text evidence="1">The sequence shown here is derived from an EMBL/GenBank/DDBJ whole genome shotgun (WGS) entry which is preliminary data.</text>
</comment>
<evidence type="ECO:0000313" key="1">
    <source>
        <dbReference type="EMBL" id="ORY64904.1"/>
    </source>
</evidence>
<dbReference type="Proteomes" id="UP000193689">
    <property type="component" value="Unassembled WGS sequence"/>
</dbReference>
<evidence type="ECO:0000313" key="2">
    <source>
        <dbReference type="Proteomes" id="UP000193689"/>
    </source>
</evidence>
<evidence type="ECO:0008006" key="3">
    <source>
        <dbReference type="Google" id="ProtNLM"/>
    </source>
</evidence>